<protein>
    <submittedName>
        <fullName evidence="2">Uncharacterized protein</fullName>
    </submittedName>
</protein>
<sequence length="176" mass="20258">MSDSAIKDVLLDAVNFDKDGIDLENLSLEALILLINTERLKQLQEKTEKEFKELRERQEKVKELHDILKAINAATKDDGTLDISKNQELKTKIERAKELGADIKEGQTTFNKEERDRIVENIRMTIEDMNVQNDMQLQTISRLTNERYESYQMARSILKPLHEAKSSLARGIRGAS</sequence>
<dbReference type="HOGENOM" id="CLU_1531106_0_0_0"/>
<feature type="coiled-coil region" evidence="1">
    <location>
        <begin position="37"/>
        <end position="64"/>
    </location>
</feature>
<proteinExistence type="predicted"/>
<dbReference type="STRING" id="716544.wcw_0964"/>
<dbReference type="EMBL" id="CP001928">
    <property type="protein sequence ID" value="ADI38324.1"/>
    <property type="molecule type" value="Genomic_DNA"/>
</dbReference>
<accession>D6YW13</accession>
<dbReference type="AlphaFoldDB" id="D6YW13"/>
<dbReference type="OrthoDB" id="22062at2"/>
<reference evidence="2 3" key="1">
    <citation type="journal article" date="2010" name="PLoS ONE">
        <title>The Waddlia genome: a window into chlamydial biology.</title>
        <authorList>
            <person name="Bertelli C."/>
            <person name="Collyn F."/>
            <person name="Croxatto A."/>
            <person name="Ruckert C."/>
            <person name="Polkinghorne A."/>
            <person name="Kebbi-Beghdadi C."/>
            <person name="Goesmann A."/>
            <person name="Vaughan L."/>
            <person name="Greub G."/>
        </authorList>
    </citation>
    <scope>NUCLEOTIDE SEQUENCE [LARGE SCALE GENOMIC DNA]</scope>
    <source>
        <strain evidence="3">ATCC VR-1470 / WSU 86-1044</strain>
    </source>
</reference>
<dbReference type="KEGG" id="wch:wcw_0964"/>
<name>D6YW13_WADCW</name>
<evidence type="ECO:0000313" key="3">
    <source>
        <dbReference type="Proteomes" id="UP000001505"/>
    </source>
</evidence>
<organism evidence="2 3">
    <name type="scientific">Waddlia chondrophila (strain ATCC VR-1470 / WSU 86-1044)</name>
    <dbReference type="NCBI Taxonomy" id="716544"/>
    <lineage>
        <taxon>Bacteria</taxon>
        <taxon>Pseudomonadati</taxon>
        <taxon>Chlamydiota</taxon>
        <taxon>Chlamydiia</taxon>
        <taxon>Parachlamydiales</taxon>
        <taxon>Waddliaceae</taxon>
        <taxon>Waddlia</taxon>
    </lineage>
</organism>
<keyword evidence="3" id="KW-1185">Reference proteome</keyword>
<gene>
    <name evidence="2" type="ordered locus">wcw_0964</name>
</gene>
<dbReference type="eggNOG" id="ENOG50338EP">
    <property type="taxonomic scope" value="Bacteria"/>
</dbReference>
<evidence type="ECO:0000256" key="1">
    <source>
        <dbReference type="SAM" id="Coils"/>
    </source>
</evidence>
<keyword evidence="1" id="KW-0175">Coiled coil</keyword>
<dbReference type="RefSeq" id="WP_013182038.1">
    <property type="nucleotide sequence ID" value="NC_014225.1"/>
</dbReference>
<evidence type="ECO:0000313" key="2">
    <source>
        <dbReference type="EMBL" id="ADI38324.1"/>
    </source>
</evidence>
<dbReference type="Proteomes" id="UP000001505">
    <property type="component" value="Chromosome"/>
</dbReference>